<dbReference type="InterPro" id="IPR015888">
    <property type="entry name" value="Fuc_isomerase_C"/>
</dbReference>
<dbReference type="Pfam" id="PF02952">
    <property type="entry name" value="Fucose_iso_C"/>
    <property type="match status" value="1"/>
</dbReference>
<dbReference type="InterPro" id="IPR009015">
    <property type="entry name" value="Fucose_isomerase_N/cen_sf"/>
</dbReference>
<keyword evidence="2" id="KW-0119">Carbohydrate metabolism</keyword>
<dbReference type="GO" id="GO:0006004">
    <property type="term" value="P:fucose metabolic process"/>
    <property type="evidence" value="ECO:0007669"/>
    <property type="project" value="InterPro"/>
</dbReference>
<dbReference type="GO" id="GO:0005737">
    <property type="term" value="C:cytoplasm"/>
    <property type="evidence" value="ECO:0007669"/>
    <property type="project" value="InterPro"/>
</dbReference>
<evidence type="ECO:0000259" key="3">
    <source>
        <dbReference type="Pfam" id="PF02952"/>
    </source>
</evidence>
<sequence length="476" mass="53916">MALFTKTTEKSTFGIIVGNRDVFPNRLAKEGRLEVIEVLKNLRYDYVILDEPDTKFGCIETYEDAKKCAELFKNHRNSIIGIIVVMPNFSDEKGIANTLKMANLNVPVLVHASSDEIGEMDRTHRRDAFCGKISVTSVLYQYGIPFTLTKYHTCPIKSEIFRDDLKRFEKICRVVRKLRKTRLGQIGTRPNAFETVRYSEKILEFNGISIEPIDLSEIFGYIDKLKDDDIKVNEKIQFIRNYTATTEIPEESLIKLAKLAAVIEEWVIKNELDGFAFQCWPSIVSNFGIVPCAVMSMFSEGLVPAACEVDISGLIGMYILQLASGTPSAIVDWNNNYGDDLNKMVLFHCSNFPKSFFQDSRMTVHPIMSEYDGEENTFGAIQGRVKTKPCTMLRIETDDIYGEIKAIVVEGKYTNDPLDTYGGYGVVEIANLQELLKKLCRGGFAHHVAVSLNEIGDIVHEALFNYLGWNIDFFNK</sequence>
<keyword evidence="1" id="KW-0413">Isomerase</keyword>
<proteinExistence type="predicted"/>
<evidence type="ECO:0000313" key="4">
    <source>
        <dbReference type="EMBL" id="KKM70300.1"/>
    </source>
</evidence>
<feature type="domain" description="L-fucose isomerase C-terminal" evidence="3">
    <location>
        <begin position="346"/>
        <end position="471"/>
    </location>
</feature>
<dbReference type="CDD" id="cd00578">
    <property type="entry name" value="L-fuc_L-ara-isomerases"/>
    <property type="match status" value="1"/>
</dbReference>
<reference evidence="4" key="1">
    <citation type="journal article" date="2015" name="Nature">
        <title>Complex archaea that bridge the gap between prokaryotes and eukaryotes.</title>
        <authorList>
            <person name="Spang A."/>
            <person name="Saw J.H."/>
            <person name="Jorgensen S.L."/>
            <person name="Zaremba-Niedzwiedzka K."/>
            <person name="Martijn J."/>
            <person name="Lind A.E."/>
            <person name="van Eijk R."/>
            <person name="Schleper C."/>
            <person name="Guy L."/>
            <person name="Ettema T.J."/>
        </authorList>
    </citation>
    <scope>NUCLEOTIDE SEQUENCE</scope>
</reference>
<dbReference type="PANTHER" id="PTHR36120:SF1">
    <property type="entry name" value="L-FUCOSE ISOMERASE C-TERMINAL DOMAIN-CONTAINING PROTEIN"/>
    <property type="match status" value="1"/>
</dbReference>
<dbReference type="EMBL" id="LAZR01009843">
    <property type="protein sequence ID" value="KKM70300.1"/>
    <property type="molecule type" value="Genomic_DNA"/>
</dbReference>
<name>A0A0F9M0W4_9ZZZZ</name>
<protein>
    <recommendedName>
        <fullName evidence="3">L-fucose isomerase C-terminal domain-containing protein</fullName>
    </recommendedName>
</protein>
<dbReference type="SUPFAM" id="SSF53743">
    <property type="entry name" value="FucI/AraA N-terminal and middle domains"/>
    <property type="match status" value="1"/>
</dbReference>
<dbReference type="PANTHER" id="PTHR36120">
    <property type="entry name" value="FUCOSE ISOMERASE"/>
    <property type="match status" value="1"/>
</dbReference>
<organism evidence="4">
    <name type="scientific">marine sediment metagenome</name>
    <dbReference type="NCBI Taxonomy" id="412755"/>
    <lineage>
        <taxon>unclassified sequences</taxon>
        <taxon>metagenomes</taxon>
        <taxon>ecological metagenomes</taxon>
    </lineage>
</organism>
<evidence type="ECO:0000256" key="2">
    <source>
        <dbReference type="ARBA" id="ARBA00023277"/>
    </source>
</evidence>
<comment type="caution">
    <text evidence="4">The sequence shown here is derived from an EMBL/GenBank/DDBJ whole genome shotgun (WGS) entry which is preliminary data.</text>
</comment>
<dbReference type="GO" id="GO:0008736">
    <property type="term" value="F:L-fucose isomerase activity"/>
    <property type="evidence" value="ECO:0007669"/>
    <property type="project" value="InterPro"/>
</dbReference>
<dbReference type="AlphaFoldDB" id="A0A0F9M0W4"/>
<accession>A0A0F9M0W4</accession>
<gene>
    <name evidence="4" type="ORF">LCGC14_1442150</name>
</gene>
<evidence type="ECO:0000256" key="1">
    <source>
        <dbReference type="ARBA" id="ARBA00023235"/>
    </source>
</evidence>